<dbReference type="PANTHER" id="PTHR30258">
    <property type="entry name" value="TYPE II SECRETION SYSTEM PROTEIN GSPE-RELATED"/>
    <property type="match status" value="1"/>
</dbReference>
<evidence type="ECO:0000256" key="2">
    <source>
        <dbReference type="ARBA" id="ARBA00022741"/>
    </source>
</evidence>
<dbReference type="Gene3D" id="3.30.300.160">
    <property type="entry name" value="Type II secretion system, protein E, N-terminal domain"/>
    <property type="match status" value="1"/>
</dbReference>
<dbReference type="OrthoDB" id="9805147at2"/>
<dbReference type="Gene3D" id="3.40.50.300">
    <property type="entry name" value="P-loop containing nucleotide triphosphate hydrolases"/>
    <property type="match status" value="1"/>
</dbReference>
<comment type="similarity">
    <text evidence="1">Belongs to the GSP E family.</text>
</comment>
<dbReference type="GO" id="GO:0005524">
    <property type="term" value="F:ATP binding"/>
    <property type="evidence" value="ECO:0007669"/>
    <property type="project" value="UniProtKB-KW"/>
</dbReference>
<dbReference type="Pfam" id="PF05157">
    <property type="entry name" value="MshEN"/>
    <property type="match status" value="1"/>
</dbReference>
<keyword evidence="6" id="KW-1185">Reference proteome</keyword>
<name>A0A1T4NY95_9BACT</name>
<accession>A0A1T4NY95</accession>
<organism evidence="5 6">
    <name type="scientific">Trichlorobacter thiogenes</name>
    <dbReference type="NCBI Taxonomy" id="115783"/>
    <lineage>
        <taxon>Bacteria</taxon>
        <taxon>Pseudomonadati</taxon>
        <taxon>Thermodesulfobacteriota</taxon>
        <taxon>Desulfuromonadia</taxon>
        <taxon>Geobacterales</taxon>
        <taxon>Geobacteraceae</taxon>
        <taxon>Trichlorobacter</taxon>
    </lineage>
</organism>
<dbReference type="InterPro" id="IPR001482">
    <property type="entry name" value="T2SS/T4SS_dom"/>
</dbReference>
<dbReference type="Pfam" id="PF00437">
    <property type="entry name" value="T2SSE"/>
    <property type="match status" value="1"/>
</dbReference>
<dbReference type="Proteomes" id="UP000190102">
    <property type="component" value="Unassembled WGS sequence"/>
</dbReference>
<evidence type="ECO:0000313" key="6">
    <source>
        <dbReference type="Proteomes" id="UP000190102"/>
    </source>
</evidence>
<keyword evidence="3" id="KW-0067">ATP-binding</keyword>
<protein>
    <submittedName>
        <fullName evidence="5">Type IV pilus assembly protein PilB</fullName>
    </submittedName>
</protein>
<gene>
    <name evidence="5" type="ORF">SAMN02745119_01784</name>
</gene>
<dbReference type="RefSeq" id="WP_078790083.1">
    <property type="nucleotide sequence ID" value="NZ_FUWR01000008.1"/>
</dbReference>
<sequence>MPEFKLGELLIQNKLITKEQFDQALEMQQLTPHQPIGQILCMLGFLNIKDLGYILDHNKKRRKLGDILVSQGLIDEEKLRNALSVSGEEKIPLGRALIRQQVIEEEQVAQAIAFQHDLKFVSLSGVRLDPELSRFVNATFAQRLRIVPIRCRDNCLTIAMAYPVQRDELAQLESWCHMKIVPVIAKESDIIIAQQKIFKIIGGTEHAKLNFELSEDQVRDANKSKYVNDFISADVDYLVKRIIATGIKEGASDIHFESTENGMVIRYRLDGILQTVGLGADDLLISTNARQVVSKIKILCDMDIAERRRPQDSSFKMKVSKEGNVRSVDFRVSTVPTQFGENVVIRILDKRRGAITLKGLGYSPEDVKALYGALEKPTGIFLVTGPTGSGKSSTLYAILSHINTPGAKTLTIEDPIEYSIDGMTQTEVNENIGNTFARLLRAFLRQDPDNIMVGEIRDLETATIAMRAALTGHTVLSTLHTNDATSAVTRLIDMGVEPSLISTTLRCVLAQRLVRYICPDCKTPYLPPAELLQEFGVSLEADIKFFKGKGCGKCHYTGYAGRRPIVELWIPNREELLMFNRRPDNISLRNAVFSGVRPLTMIEDGFRRVLAGETTLEELMRTVPYEQIEAGREKIKRMLASAEIKTET</sequence>
<dbReference type="STRING" id="115783.SAMN02745119_01784"/>
<proteinExistence type="inferred from homology"/>
<dbReference type="InterPro" id="IPR007831">
    <property type="entry name" value="T2SS_GspE_N"/>
</dbReference>
<dbReference type="AlphaFoldDB" id="A0A1T4NY95"/>
<dbReference type="CDD" id="cd01129">
    <property type="entry name" value="PulE-GspE-like"/>
    <property type="match status" value="1"/>
</dbReference>
<dbReference type="SUPFAM" id="SSF52540">
    <property type="entry name" value="P-loop containing nucleoside triphosphate hydrolases"/>
    <property type="match status" value="1"/>
</dbReference>
<reference evidence="6" key="1">
    <citation type="submission" date="2017-02" db="EMBL/GenBank/DDBJ databases">
        <authorList>
            <person name="Varghese N."/>
            <person name="Submissions S."/>
        </authorList>
    </citation>
    <scope>NUCLEOTIDE SEQUENCE [LARGE SCALE GENOMIC DNA]</scope>
    <source>
        <strain evidence="6">ATCC BAA-34</strain>
    </source>
</reference>
<dbReference type="Gene3D" id="3.30.450.90">
    <property type="match status" value="1"/>
</dbReference>
<dbReference type="GO" id="GO:0005886">
    <property type="term" value="C:plasma membrane"/>
    <property type="evidence" value="ECO:0007669"/>
    <property type="project" value="TreeGrafter"/>
</dbReference>
<dbReference type="SUPFAM" id="SSF160246">
    <property type="entry name" value="EspE N-terminal domain-like"/>
    <property type="match status" value="2"/>
</dbReference>
<evidence type="ECO:0000313" key="5">
    <source>
        <dbReference type="EMBL" id="SJZ84181.1"/>
    </source>
</evidence>
<dbReference type="PROSITE" id="PS00662">
    <property type="entry name" value="T2SP_E"/>
    <property type="match status" value="1"/>
</dbReference>
<evidence type="ECO:0000256" key="3">
    <source>
        <dbReference type="ARBA" id="ARBA00022840"/>
    </source>
</evidence>
<evidence type="ECO:0000256" key="1">
    <source>
        <dbReference type="ARBA" id="ARBA00006611"/>
    </source>
</evidence>
<evidence type="ECO:0000259" key="4">
    <source>
        <dbReference type="PROSITE" id="PS00662"/>
    </source>
</evidence>
<dbReference type="GO" id="GO:0016887">
    <property type="term" value="F:ATP hydrolysis activity"/>
    <property type="evidence" value="ECO:0007669"/>
    <property type="project" value="TreeGrafter"/>
</dbReference>
<feature type="domain" description="Bacterial type II secretion system protein E" evidence="4">
    <location>
        <begin position="444"/>
        <end position="458"/>
    </location>
</feature>
<dbReference type="PANTHER" id="PTHR30258:SF1">
    <property type="entry name" value="PROTEIN TRANSPORT PROTEIN HOFB HOMOLOG"/>
    <property type="match status" value="1"/>
</dbReference>
<dbReference type="EMBL" id="FUWR01000008">
    <property type="protein sequence ID" value="SJZ84181.1"/>
    <property type="molecule type" value="Genomic_DNA"/>
</dbReference>
<keyword evidence="2" id="KW-0547">Nucleotide-binding</keyword>
<dbReference type="InterPro" id="IPR037257">
    <property type="entry name" value="T2SS_E_N_sf"/>
</dbReference>
<dbReference type="InterPro" id="IPR027417">
    <property type="entry name" value="P-loop_NTPase"/>
</dbReference>